<sequence length="454" mass="48855">MTASPWEPYRPDASSPWDLERAWTLRRRAGFGATWGELERDIADGPGPAVDRVLAGECRLDGVPADFGRVAGLIGDAAAGSSDARRLQAWWIYRCLFTPDPLLERLTLAWHDHFATSQLKVEDVAAMRAQNETLRRLARGPFADLVHAMVRDPALLYWLDAPSNKKGKPNENLARELMELFVLGVGNYSEADVKEAARALTGRTVIQGAFRVREADRDDGAKAILDRTGRFDGEALVDHLVAQPAAADRLAWRLCATFLGEGVADATARAELAARLRSDGLHVGRGVATVLRSRLFFSSTNLHARVADPIGFVVGAARALERFDPPPSTLLLAEWLARMGQELFFPPNVGGWPGGRGWLTGRAVVARANFASALVEGHLNPSPAIPDLRGLAARHGRGGGREALGFFAGLLAGRPLEAAELDRVAHGVEGPGSDASRLGRAVALLLAAAECQVC</sequence>
<dbReference type="Pfam" id="PF08811">
    <property type="entry name" value="DUF1800"/>
    <property type="match status" value="1"/>
</dbReference>
<dbReference type="Proteomes" id="UP000324233">
    <property type="component" value="Chromosome"/>
</dbReference>
<accession>A0A5B9W5L8</accession>
<dbReference type="OrthoDB" id="9772295at2"/>
<evidence type="ECO:0000313" key="1">
    <source>
        <dbReference type="EMBL" id="QEH35429.1"/>
    </source>
</evidence>
<reference evidence="1 2" key="1">
    <citation type="submission" date="2019-08" db="EMBL/GenBank/DDBJ databases">
        <title>Deep-cultivation of Planctomycetes and their phenomic and genomic characterization uncovers novel biology.</title>
        <authorList>
            <person name="Wiegand S."/>
            <person name="Jogler M."/>
            <person name="Boedeker C."/>
            <person name="Pinto D."/>
            <person name="Vollmers J."/>
            <person name="Rivas-Marin E."/>
            <person name="Kohn T."/>
            <person name="Peeters S.H."/>
            <person name="Heuer A."/>
            <person name="Rast P."/>
            <person name="Oberbeckmann S."/>
            <person name="Bunk B."/>
            <person name="Jeske O."/>
            <person name="Meyerdierks A."/>
            <person name="Storesund J.E."/>
            <person name="Kallscheuer N."/>
            <person name="Luecker S."/>
            <person name="Lage O.M."/>
            <person name="Pohl T."/>
            <person name="Merkel B.J."/>
            <person name="Hornburger P."/>
            <person name="Mueller R.-W."/>
            <person name="Bruemmer F."/>
            <person name="Labrenz M."/>
            <person name="Spormann A.M."/>
            <person name="Op den Camp H."/>
            <person name="Overmann J."/>
            <person name="Amann R."/>
            <person name="Jetten M.S.M."/>
            <person name="Mascher T."/>
            <person name="Medema M.H."/>
            <person name="Devos D.P."/>
            <person name="Kaster A.-K."/>
            <person name="Ovreas L."/>
            <person name="Rohde M."/>
            <person name="Galperin M.Y."/>
            <person name="Jogler C."/>
        </authorList>
    </citation>
    <scope>NUCLEOTIDE SEQUENCE [LARGE SCALE GENOMIC DNA]</scope>
    <source>
        <strain evidence="1 2">OJF2</strain>
    </source>
</reference>
<gene>
    <name evidence="1" type="ORF">OJF2_39810</name>
</gene>
<dbReference type="AlphaFoldDB" id="A0A5B9W5L8"/>
<dbReference type="EMBL" id="CP042997">
    <property type="protein sequence ID" value="QEH35429.1"/>
    <property type="molecule type" value="Genomic_DNA"/>
</dbReference>
<name>A0A5B9W5L8_9BACT</name>
<evidence type="ECO:0000313" key="2">
    <source>
        <dbReference type="Proteomes" id="UP000324233"/>
    </source>
</evidence>
<dbReference type="InterPro" id="IPR014917">
    <property type="entry name" value="DUF1800"/>
</dbReference>
<dbReference type="RefSeq" id="WP_148595235.1">
    <property type="nucleotide sequence ID" value="NZ_CP042997.1"/>
</dbReference>
<evidence type="ECO:0008006" key="3">
    <source>
        <dbReference type="Google" id="ProtNLM"/>
    </source>
</evidence>
<keyword evidence="2" id="KW-1185">Reference proteome</keyword>
<organism evidence="1 2">
    <name type="scientific">Aquisphaera giovannonii</name>
    <dbReference type="NCBI Taxonomy" id="406548"/>
    <lineage>
        <taxon>Bacteria</taxon>
        <taxon>Pseudomonadati</taxon>
        <taxon>Planctomycetota</taxon>
        <taxon>Planctomycetia</taxon>
        <taxon>Isosphaerales</taxon>
        <taxon>Isosphaeraceae</taxon>
        <taxon>Aquisphaera</taxon>
    </lineage>
</organism>
<dbReference type="KEGG" id="agv:OJF2_39810"/>
<protein>
    <recommendedName>
        <fullName evidence="3">DUF1800 domain-containing protein</fullName>
    </recommendedName>
</protein>
<proteinExistence type="predicted"/>